<evidence type="ECO:0000256" key="1">
    <source>
        <dbReference type="SAM" id="Phobius"/>
    </source>
</evidence>
<gene>
    <name evidence="3" type="ORF">CHYS00102_LOCUS26573</name>
</gene>
<dbReference type="InterPro" id="IPR015797">
    <property type="entry name" value="NUDIX_hydrolase-like_dom_sf"/>
</dbReference>
<dbReference type="AlphaFoldDB" id="A0A7S1G188"/>
<feature type="domain" description="Nudix hydrolase" evidence="2">
    <location>
        <begin position="88"/>
        <end position="230"/>
    </location>
</feature>
<dbReference type="EMBL" id="HBFR01036471">
    <property type="protein sequence ID" value="CAD8899357.1"/>
    <property type="molecule type" value="Transcribed_RNA"/>
</dbReference>
<feature type="transmembrane region" description="Helical" evidence="1">
    <location>
        <begin position="14"/>
        <end position="34"/>
    </location>
</feature>
<keyword evidence="1" id="KW-1133">Transmembrane helix</keyword>
<reference evidence="3" key="1">
    <citation type="submission" date="2021-01" db="EMBL/GenBank/DDBJ databases">
        <authorList>
            <person name="Corre E."/>
            <person name="Pelletier E."/>
            <person name="Niang G."/>
            <person name="Scheremetjew M."/>
            <person name="Finn R."/>
            <person name="Kale V."/>
            <person name="Holt S."/>
            <person name="Cochrane G."/>
            <person name="Meng A."/>
            <person name="Brown T."/>
            <person name="Cohen L."/>
        </authorList>
    </citation>
    <scope>NUCLEOTIDE SEQUENCE</scope>
    <source>
        <strain evidence="3">308</strain>
    </source>
</reference>
<dbReference type="PANTHER" id="PTHR43736:SF1">
    <property type="entry name" value="DIHYDRONEOPTERIN TRIPHOSPHATE DIPHOSPHATASE"/>
    <property type="match status" value="1"/>
</dbReference>
<protein>
    <recommendedName>
        <fullName evidence="2">Nudix hydrolase domain-containing protein</fullName>
    </recommendedName>
</protein>
<sequence length="236" mass="26473">MSNNTFSDLGSRPLALALLSFVSGAASAMVYMSFGPKEKRKRIRDHAGASPPGDDHSLFYGDRTVLSTTKKEWTFLPKDVYSEVVHNCIVACVDCVVVRTNIYTGIEECLLVERSDDPAKGLWWLPGGRIFKGETFFAAALRKTKDETGIDGRAIQMLGFYNTFFPTSAWDDDQRKGTQTVNAVVLIQITNSEISLDRTSQRFRWISTDVDDASRYEDPYVVACLKSLHSWKKTYG</sequence>
<keyword evidence="1" id="KW-0812">Transmembrane</keyword>
<proteinExistence type="predicted"/>
<organism evidence="3">
    <name type="scientific">Corethron hystrix</name>
    <dbReference type="NCBI Taxonomy" id="216773"/>
    <lineage>
        <taxon>Eukaryota</taxon>
        <taxon>Sar</taxon>
        <taxon>Stramenopiles</taxon>
        <taxon>Ochrophyta</taxon>
        <taxon>Bacillariophyta</taxon>
        <taxon>Coscinodiscophyceae</taxon>
        <taxon>Corethrophycidae</taxon>
        <taxon>Corethrales</taxon>
        <taxon>Corethraceae</taxon>
        <taxon>Corethron</taxon>
    </lineage>
</organism>
<dbReference type="PANTHER" id="PTHR43736">
    <property type="entry name" value="ADP-RIBOSE PYROPHOSPHATASE"/>
    <property type="match status" value="1"/>
</dbReference>
<dbReference type="PROSITE" id="PS51462">
    <property type="entry name" value="NUDIX"/>
    <property type="match status" value="1"/>
</dbReference>
<dbReference type="InterPro" id="IPR000086">
    <property type="entry name" value="NUDIX_hydrolase_dom"/>
</dbReference>
<name>A0A7S1G188_9STRA</name>
<evidence type="ECO:0000259" key="2">
    <source>
        <dbReference type="PROSITE" id="PS51462"/>
    </source>
</evidence>
<keyword evidence="1" id="KW-0472">Membrane</keyword>
<accession>A0A7S1G188</accession>
<dbReference type="SUPFAM" id="SSF55811">
    <property type="entry name" value="Nudix"/>
    <property type="match status" value="1"/>
</dbReference>
<evidence type="ECO:0000313" key="3">
    <source>
        <dbReference type="EMBL" id="CAD8899357.1"/>
    </source>
</evidence>
<dbReference type="Gene3D" id="3.90.79.10">
    <property type="entry name" value="Nucleoside Triphosphate Pyrophosphohydrolase"/>
    <property type="match status" value="1"/>
</dbReference>
<dbReference type="Pfam" id="PF00293">
    <property type="entry name" value="NUDIX"/>
    <property type="match status" value="1"/>
</dbReference>